<keyword evidence="3" id="KW-0804">Transcription</keyword>
<evidence type="ECO:0000256" key="3">
    <source>
        <dbReference type="ARBA" id="ARBA00023163"/>
    </source>
</evidence>
<dbReference type="PRINTS" id="PR00455">
    <property type="entry name" value="HTHTETR"/>
</dbReference>
<dbReference type="InterPro" id="IPR050109">
    <property type="entry name" value="HTH-type_TetR-like_transc_reg"/>
</dbReference>
<proteinExistence type="predicted"/>
<feature type="domain" description="HTH tetR-type" evidence="5">
    <location>
        <begin position="9"/>
        <end position="69"/>
    </location>
</feature>
<dbReference type="InterPro" id="IPR001647">
    <property type="entry name" value="HTH_TetR"/>
</dbReference>
<dbReference type="RefSeq" id="WP_017051904.1">
    <property type="nucleotide sequence ID" value="NZ_AJYW02000020.1"/>
</dbReference>
<dbReference type="SUPFAM" id="SSF48498">
    <property type="entry name" value="Tetracyclin repressor-like, C-terminal domain"/>
    <property type="match status" value="1"/>
</dbReference>
<dbReference type="InterPro" id="IPR036271">
    <property type="entry name" value="Tet_transcr_reg_TetR-rel_C_sf"/>
</dbReference>
<comment type="caution">
    <text evidence="6">The sequence shown here is derived from an EMBL/GenBank/DDBJ whole genome shotgun (WGS) entry which is preliminary data.</text>
</comment>
<name>A0A1E5D7L4_9VIBR</name>
<evidence type="ECO:0000313" key="6">
    <source>
        <dbReference type="EMBL" id="OEE79638.1"/>
    </source>
</evidence>
<dbReference type="Proteomes" id="UP000094165">
    <property type="component" value="Unassembled WGS sequence"/>
</dbReference>
<dbReference type="EMBL" id="AJYW02000020">
    <property type="protein sequence ID" value="OEE79638.1"/>
    <property type="molecule type" value="Genomic_DNA"/>
</dbReference>
<dbReference type="GO" id="GO:0000976">
    <property type="term" value="F:transcription cis-regulatory region binding"/>
    <property type="evidence" value="ECO:0007669"/>
    <property type="project" value="TreeGrafter"/>
</dbReference>
<evidence type="ECO:0000256" key="1">
    <source>
        <dbReference type="ARBA" id="ARBA00023015"/>
    </source>
</evidence>
<sequence>MKRKANTTPLSKEIIIEVALNLIAEKGIDTFSIRDVARRLDTYPTAIYWYFKNKNTLLGEIANTVMSSVTPNYGNLDWHVWLTLLFQNYRDAVKHHPHIADLIGGRLLANAYQDPRLLDGIVAVLLDANCPPSHIVPMYNTVIASMCGFVTMEFGHLPLDNADEWEAKLRGEAQKVESSEYPNLTRFLPQMMNTSFILRWQNGYDKPMDESFDRYVDIFIDGLKHQINELKGFEVQRNESVHLKI</sequence>
<keyword evidence="2 4" id="KW-0238">DNA-binding</keyword>
<dbReference type="PROSITE" id="PS50977">
    <property type="entry name" value="HTH_TETR_2"/>
    <property type="match status" value="1"/>
</dbReference>
<dbReference type="Gene3D" id="1.10.10.60">
    <property type="entry name" value="Homeodomain-like"/>
    <property type="match status" value="1"/>
</dbReference>
<evidence type="ECO:0000256" key="2">
    <source>
        <dbReference type="ARBA" id="ARBA00023125"/>
    </source>
</evidence>
<evidence type="ECO:0000313" key="7">
    <source>
        <dbReference type="Proteomes" id="UP000094165"/>
    </source>
</evidence>
<dbReference type="GO" id="GO:0003700">
    <property type="term" value="F:DNA-binding transcription factor activity"/>
    <property type="evidence" value="ECO:0007669"/>
    <property type="project" value="TreeGrafter"/>
</dbReference>
<dbReference type="Gene3D" id="1.10.357.10">
    <property type="entry name" value="Tetracycline Repressor, domain 2"/>
    <property type="match status" value="1"/>
</dbReference>
<accession>A0A1E5D7L4</accession>
<evidence type="ECO:0000256" key="4">
    <source>
        <dbReference type="PROSITE-ProRule" id="PRU00335"/>
    </source>
</evidence>
<feature type="DNA-binding region" description="H-T-H motif" evidence="4">
    <location>
        <begin position="32"/>
        <end position="51"/>
    </location>
</feature>
<reference evidence="6 7" key="1">
    <citation type="journal article" date="2012" name="Science">
        <title>Ecological populations of bacteria act as socially cohesive units of antibiotic production and resistance.</title>
        <authorList>
            <person name="Cordero O.X."/>
            <person name="Wildschutte H."/>
            <person name="Kirkup B."/>
            <person name="Proehl S."/>
            <person name="Ngo L."/>
            <person name="Hussain F."/>
            <person name="Le Roux F."/>
            <person name="Mincer T."/>
            <person name="Polz M.F."/>
        </authorList>
    </citation>
    <scope>NUCLEOTIDE SEQUENCE [LARGE SCALE GENOMIC DNA]</scope>
    <source>
        <strain evidence="6 7">FF-238</strain>
    </source>
</reference>
<gene>
    <name evidence="6" type="ORF">A130_10960</name>
</gene>
<organism evidence="6 7">
    <name type="scientific">Vibrio genomosp. F6 str. FF-238</name>
    <dbReference type="NCBI Taxonomy" id="1191298"/>
    <lineage>
        <taxon>Bacteria</taxon>
        <taxon>Pseudomonadati</taxon>
        <taxon>Pseudomonadota</taxon>
        <taxon>Gammaproteobacteria</taxon>
        <taxon>Vibrionales</taxon>
        <taxon>Vibrionaceae</taxon>
        <taxon>Vibrio</taxon>
    </lineage>
</organism>
<dbReference type="Pfam" id="PF00440">
    <property type="entry name" value="TetR_N"/>
    <property type="match status" value="1"/>
</dbReference>
<keyword evidence="7" id="KW-1185">Reference proteome</keyword>
<dbReference type="PANTHER" id="PTHR30055:SF151">
    <property type="entry name" value="TRANSCRIPTIONAL REGULATORY PROTEIN"/>
    <property type="match status" value="1"/>
</dbReference>
<dbReference type="AlphaFoldDB" id="A0A1E5D7L4"/>
<dbReference type="InterPro" id="IPR009057">
    <property type="entry name" value="Homeodomain-like_sf"/>
</dbReference>
<dbReference type="SUPFAM" id="SSF46689">
    <property type="entry name" value="Homeodomain-like"/>
    <property type="match status" value="1"/>
</dbReference>
<protein>
    <submittedName>
        <fullName evidence="6">TetR family transcriptional regulator</fullName>
    </submittedName>
</protein>
<dbReference type="PANTHER" id="PTHR30055">
    <property type="entry name" value="HTH-TYPE TRANSCRIPTIONAL REGULATOR RUTR"/>
    <property type="match status" value="1"/>
</dbReference>
<evidence type="ECO:0000259" key="5">
    <source>
        <dbReference type="PROSITE" id="PS50977"/>
    </source>
</evidence>
<keyword evidence="1" id="KW-0805">Transcription regulation</keyword>